<dbReference type="InterPro" id="IPR036875">
    <property type="entry name" value="Znf_CCHC_sf"/>
</dbReference>
<dbReference type="GO" id="GO:0003676">
    <property type="term" value="F:nucleic acid binding"/>
    <property type="evidence" value="ECO:0007669"/>
    <property type="project" value="InterPro"/>
</dbReference>
<sequence length="139" mass="14957">MSLGVNYGRPYFTCPKAGKKCNFFQWADGASTSGSGTRRTHASSDNSSGNGTCYNCGETGHFASVCKESKRTRTNTTTDNTLQSIMSTSTCYKCNQVGHWSNNCPNAESSSNGSRGRGRGSTSSRRSKRGRGSTRRDPV</sequence>
<dbReference type="InterPro" id="IPR051714">
    <property type="entry name" value="Znf_CCHC_NABP"/>
</dbReference>
<evidence type="ECO:0000259" key="7">
    <source>
        <dbReference type="PROSITE" id="PS51999"/>
    </source>
</evidence>
<feature type="domain" description="GRF-type" evidence="7">
    <location>
        <begin position="1"/>
        <end position="30"/>
    </location>
</feature>
<evidence type="ECO:0008006" key="10">
    <source>
        <dbReference type="Google" id="ProtNLM"/>
    </source>
</evidence>
<dbReference type="EMBL" id="QKWP01000769">
    <property type="protein sequence ID" value="RIB15144.1"/>
    <property type="molecule type" value="Genomic_DNA"/>
</dbReference>
<organism evidence="8 9">
    <name type="scientific">Gigaspora rosea</name>
    <dbReference type="NCBI Taxonomy" id="44941"/>
    <lineage>
        <taxon>Eukaryota</taxon>
        <taxon>Fungi</taxon>
        <taxon>Fungi incertae sedis</taxon>
        <taxon>Mucoromycota</taxon>
        <taxon>Glomeromycotina</taxon>
        <taxon>Glomeromycetes</taxon>
        <taxon>Diversisporales</taxon>
        <taxon>Gigasporaceae</taxon>
        <taxon>Gigaspora</taxon>
    </lineage>
</organism>
<dbReference type="GO" id="GO:0008270">
    <property type="term" value="F:zinc ion binding"/>
    <property type="evidence" value="ECO:0007669"/>
    <property type="project" value="UniProtKB-KW"/>
</dbReference>
<dbReference type="AlphaFoldDB" id="A0A397UY28"/>
<name>A0A397UY28_9GLOM</name>
<dbReference type="InterPro" id="IPR001878">
    <property type="entry name" value="Znf_CCHC"/>
</dbReference>
<evidence type="ECO:0000313" key="8">
    <source>
        <dbReference type="EMBL" id="RIB15144.1"/>
    </source>
</evidence>
<evidence type="ECO:0000256" key="3">
    <source>
        <dbReference type="ARBA" id="ARBA00022833"/>
    </source>
</evidence>
<feature type="region of interest" description="Disordered" evidence="5">
    <location>
        <begin position="104"/>
        <end position="139"/>
    </location>
</feature>
<evidence type="ECO:0000256" key="4">
    <source>
        <dbReference type="PROSITE-ProRule" id="PRU00047"/>
    </source>
</evidence>
<feature type="compositionally biased region" description="Low complexity" evidence="5">
    <location>
        <begin position="109"/>
        <end position="124"/>
    </location>
</feature>
<evidence type="ECO:0000256" key="5">
    <source>
        <dbReference type="SAM" id="MobiDB-lite"/>
    </source>
</evidence>
<keyword evidence="9" id="KW-1185">Reference proteome</keyword>
<dbReference type="PANTHER" id="PTHR23002">
    <property type="entry name" value="ZINC FINGER CCHC DOMAIN CONTAINING PROTEIN"/>
    <property type="match status" value="1"/>
</dbReference>
<dbReference type="STRING" id="44941.A0A397UY28"/>
<keyword evidence="2 4" id="KW-0863">Zinc-finger</keyword>
<accession>A0A397UY28</accession>
<dbReference type="PROSITE" id="PS51999">
    <property type="entry name" value="ZF_GRF"/>
    <property type="match status" value="1"/>
</dbReference>
<feature type="domain" description="CCHC-type" evidence="6">
    <location>
        <begin position="53"/>
        <end position="68"/>
    </location>
</feature>
<evidence type="ECO:0000256" key="2">
    <source>
        <dbReference type="ARBA" id="ARBA00022771"/>
    </source>
</evidence>
<dbReference type="OrthoDB" id="3863715at2759"/>
<comment type="caution">
    <text evidence="8">The sequence shown here is derived from an EMBL/GenBank/DDBJ whole genome shotgun (WGS) entry which is preliminary data.</text>
</comment>
<evidence type="ECO:0000259" key="6">
    <source>
        <dbReference type="PROSITE" id="PS50158"/>
    </source>
</evidence>
<dbReference type="Proteomes" id="UP000266673">
    <property type="component" value="Unassembled WGS sequence"/>
</dbReference>
<dbReference type="SUPFAM" id="SSF57756">
    <property type="entry name" value="Retrovirus zinc finger-like domains"/>
    <property type="match status" value="1"/>
</dbReference>
<dbReference type="PROSITE" id="PS50158">
    <property type="entry name" value="ZF_CCHC"/>
    <property type="match status" value="2"/>
</dbReference>
<protein>
    <recommendedName>
        <fullName evidence="10">CCHC-type domain-containing protein</fullName>
    </recommendedName>
</protein>
<dbReference type="SMART" id="SM00343">
    <property type="entry name" value="ZnF_C2HC"/>
    <property type="match status" value="2"/>
</dbReference>
<keyword evidence="3" id="KW-0862">Zinc</keyword>
<proteinExistence type="predicted"/>
<dbReference type="Gene3D" id="4.10.60.10">
    <property type="entry name" value="Zinc finger, CCHC-type"/>
    <property type="match status" value="2"/>
</dbReference>
<reference evidence="8 9" key="1">
    <citation type="submission" date="2018-06" db="EMBL/GenBank/DDBJ databases">
        <title>Comparative genomics reveals the genomic features of Rhizophagus irregularis, R. cerebriforme, R. diaphanum and Gigaspora rosea, and their symbiotic lifestyle signature.</title>
        <authorList>
            <person name="Morin E."/>
            <person name="San Clemente H."/>
            <person name="Chen E.C.H."/>
            <person name="De La Providencia I."/>
            <person name="Hainaut M."/>
            <person name="Kuo A."/>
            <person name="Kohler A."/>
            <person name="Murat C."/>
            <person name="Tang N."/>
            <person name="Roy S."/>
            <person name="Loubradou J."/>
            <person name="Henrissat B."/>
            <person name="Grigoriev I.V."/>
            <person name="Corradi N."/>
            <person name="Roux C."/>
            <person name="Martin F.M."/>
        </authorList>
    </citation>
    <scope>NUCLEOTIDE SEQUENCE [LARGE SCALE GENOMIC DNA]</scope>
    <source>
        <strain evidence="8 9">DAOM 194757</strain>
    </source>
</reference>
<dbReference type="InterPro" id="IPR010666">
    <property type="entry name" value="Znf_GRF"/>
</dbReference>
<dbReference type="Pfam" id="PF06839">
    <property type="entry name" value="Zn_ribbon_GRF"/>
    <property type="match status" value="1"/>
</dbReference>
<dbReference type="Pfam" id="PF00098">
    <property type="entry name" value="zf-CCHC"/>
    <property type="match status" value="2"/>
</dbReference>
<keyword evidence="1" id="KW-0479">Metal-binding</keyword>
<evidence type="ECO:0000313" key="9">
    <source>
        <dbReference type="Proteomes" id="UP000266673"/>
    </source>
</evidence>
<evidence type="ECO:0000256" key="1">
    <source>
        <dbReference type="ARBA" id="ARBA00022723"/>
    </source>
</evidence>
<gene>
    <name evidence="8" type="ORF">C2G38_1602326</name>
</gene>
<feature type="domain" description="CCHC-type" evidence="6">
    <location>
        <begin position="91"/>
        <end position="106"/>
    </location>
</feature>